<comment type="caution">
    <text evidence="1">The sequence shown here is derived from an EMBL/GenBank/DDBJ whole genome shotgun (WGS) entry which is preliminary data.</text>
</comment>
<dbReference type="Proteomes" id="UP000241769">
    <property type="component" value="Unassembled WGS sequence"/>
</dbReference>
<protein>
    <submittedName>
        <fullName evidence="1">Uncharacterized protein</fullName>
    </submittedName>
</protein>
<proteinExistence type="predicted"/>
<dbReference type="EMBL" id="MDYQ01000005">
    <property type="protein sequence ID" value="PRP89102.1"/>
    <property type="molecule type" value="Genomic_DNA"/>
</dbReference>
<dbReference type="AlphaFoldDB" id="A0A2P6NYT6"/>
<keyword evidence="2" id="KW-1185">Reference proteome</keyword>
<evidence type="ECO:0000313" key="2">
    <source>
        <dbReference type="Proteomes" id="UP000241769"/>
    </source>
</evidence>
<sequence>MDACLRNYSTGSERSVGSSSTRQLDDIVFPWKRYLFLFLKLSVAGKLSQKVTAY</sequence>
<organism evidence="1 2">
    <name type="scientific">Planoprotostelium fungivorum</name>
    <dbReference type="NCBI Taxonomy" id="1890364"/>
    <lineage>
        <taxon>Eukaryota</taxon>
        <taxon>Amoebozoa</taxon>
        <taxon>Evosea</taxon>
        <taxon>Variosea</taxon>
        <taxon>Cavosteliida</taxon>
        <taxon>Cavosteliaceae</taxon>
        <taxon>Planoprotostelium</taxon>
    </lineage>
</organism>
<evidence type="ECO:0000313" key="1">
    <source>
        <dbReference type="EMBL" id="PRP89102.1"/>
    </source>
</evidence>
<dbReference type="InParanoid" id="A0A2P6NYT6"/>
<name>A0A2P6NYT6_9EUKA</name>
<gene>
    <name evidence="1" type="ORF">PROFUN_01822</name>
</gene>
<reference evidence="1 2" key="1">
    <citation type="journal article" date="2018" name="Genome Biol. Evol.">
        <title>Multiple Roots of Fruiting Body Formation in Amoebozoa.</title>
        <authorList>
            <person name="Hillmann F."/>
            <person name="Forbes G."/>
            <person name="Novohradska S."/>
            <person name="Ferling I."/>
            <person name="Riege K."/>
            <person name="Groth M."/>
            <person name="Westermann M."/>
            <person name="Marz M."/>
            <person name="Spaller T."/>
            <person name="Winckler T."/>
            <person name="Schaap P."/>
            <person name="Glockner G."/>
        </authorList>
    </citation>
    <scope>NUCLEOTIDE SEQUENCE [LARGE SCALE GENOMIC DNA]</scope>
    <source>
        <strain evidence="1 2">Jena</strain>
    </source>
</reference>
<accession>A0A2P6NYT6</accession>